<proteinExistence type="predicted"/>
<keyword evidence="2" id="KW-1185">Reference proteome</keyword>
<geneLocation type="plasmid" evidence="1 2">
    <name>unnamed3</name>
</geneLocation>
<sequence length="75" mass="8267">MLRAGLAELSAKLNPPNQVLTDPKKERLSVLFAEPIRRKSRPAVFTDHGLASHTLKIDLSSTRAMVITAFGGFDY</sequence>
<organism evidence="1 2">
    <name type="scientific">Pseudomonas paraeruginosa</name>
    <dbReference type="NCBI Taxonomy" id="2994495"/>
    <lineage>
        <taxon>Bacteria</taxon>
        <taxon>Pseudomonadati</taxon>
        <taxon>Pseudomonadota</taxon>
        <taxon>Gammaproteobacteria</taxon>
        <taxon>Pseudomonadales</taxon>
        <taxon>Pseudomonadaceae</taxon>
        <taxon>Pseudomonas</taxon>
    </lineage>
</organism>
<dbReference type="Proteomes" id="UP000238390">
    <property type="component" value="Plasmid unnamed3"/>
</dbReference>
<evidence type="ECO:0000313" key="1">
    <source>
        <dbReference type="EMBL" id="AVK02487.1"/>
    </source>
</evidence>
<gene>
    <name evidence="1" type="ORF">CSB93_7115</name>
</gene>
<accession>A0A2R3ILJ9</accession>
<protein>
    <submittedName>
        <fullName evidence="1">Uncharacterized protein</fullName>
    </submittedName>
</protein>
<keyword evidence="1" id="KW-0614">Plasmid</keyword>
<evidence type="ECO:0000313" key="2">
    <source>
        <dbReference type="Proteomes" id="UP000238390"/>
    </source>
</evidence>
<dbReference type="EMBL" id="CP027167">
    <property type="protein sequence ID" value="AVK02487.1"/>
    <property type="molecule type" value="Genomic_DNA"/>
</dbReference>
<reference evidence="1 2" key="1">
    <citation type="submission" date="2018-02" db="EMBL/GenBank/DDBJ databases">
        <title>FDA/CDC Antimicrobial Resistant Isolate Bank Genome Sequencing.</title>
        <authorList>
            <person name="Benahmed F.H."/>
            <person name="Lutgring J.D."/>
            <person name="Yoo B."/>
            <person name="Machado M."/>
            <person name="Brown A."/>
            <person name="McAllister G."/>
            <person name="Perry A."/>
            <person name="Halpin A.L."/>
            <person name="Vavikolanu K."/>
            <person name="Ott S."/>
            <person name="Zhao X."/>
            <person name="Tallon L.J."/>
            <person name="Sadzewicz L."/>
            <person name="Aluvathingal J."/>
            <person name="Nadendla S."/>
            <person name="Voskania-kordi A."/>
            <person name="Simonyan V."/>
            <person name="Patel J."/>
            <person name="Shawar R.M."/>
        </authorList>
    </citation>
    <scope>NUCLEOTIDE SEQUENCE [LARGE SCALE GENOMIC DNA]</scope>
    <source>
        <strain evidence="1 2">AR_0356</strain>
        <plasmid evidence="1 2">unnamed3</plasmid>
    </source>
</reference>
<dbReference type="AlphaFoldDB" id="A0A2R3ILJ9"/>
<name>A0A2R3ILJ9_9PSED</name>